<dbReference type="AlphaFoldDB" id="A0A4U0ESU2"/>
<reference evidence="1 2" key="1">
    <citation type="submission" date="2019-04" db="EMBL/GenBank/DDBJ databases">
        <title>Lacinutrix sp. nov., isolated from marine water.</title>
        <authorList>
            <person name="Kim W."/>
        </authorList>
    </citation>
    <scope>NUCLEOTIDE SEQUENCE [LARGE SCALE GENOMIC DNA]</scope>
    <source>
        <strain evidence="1 2">CAU 1491</strain>
    </source>
</reference>
<accession>A0A4U0ESU2</accession>
<name>A0A4U0ESU2_9FLAO</name>
<evidence type="ECO:0000313" key="2">
    <source>
        <dbReference type="Proteomes" id="UP000307657"/>
    </source>
</evidence>
<dbReference type="RefSeq" id="WP_136844007.1">
    <property type="nucleotide sequence ID" value="NZ_SUPL01000005.1"/>
</dbReference>
<dbReference type="Proteomes" id="UP000307657">
    <property type="component" value="Unassembled WGS sequence"/>
</dbReference>
<gene>
    <name evidence="1" type="ORF">E5167_11000</name>
</gene>
<proteinExistence type="predicted"/>
<organism evidence="1 2">
    <name type="scientific">Pontimicrobium aquaticum</name>
    <dbReference type="NCBI Taxonomy" id="2565367"/>
    <lineage>
        <taxon>Bacteria</taxon>
        <taxon>Pseudomonadati</taxon>
        <taxon>Bacteroidota</taxon>
        <taxon>Flavobacteriia</taxon>
        <taxon>Flavobacteriales</taxon>
        <taxon>Flavobacteriaceae</taxon>
        <taxon>Pontimicrobium</taxon>
    </lineage>
</organism>
<comment type="caution">
    <text evidence="1">The sequence shown here is derived from an EMBL/GenBank/DDBJ whole genome shotgun (WGS) entry which is preliminary data.</text>
</comment>
<dbReference type="EMBL" id="SUPL01000005">
    <property type="protein sequence ID" value="TJY34823.1"/>
    <property type="molecule type" value="Genomic_DNA"/>
</dbReference>
<sequence>MNIYAPLLIGQSIEPPNNYPITNLEIQEYEENNYRLVCRVAEYAGVTIVADVVEVAERHGLILPIDALNGLEDE</sequence>
<protein>
    <submittedName>
        <fullName evidence="1">Uncharacterized protein</fullName>
    </submittedName>
</protein>
<evidence type="ECO:0000313" key="1">
    <source>
        <dbReference type="EMBL" id="TJY34823.1"/>
    </source>
</evidence>
<keyword evidence="2" id="KW-1185">Reference proteome</keyword>